<dbReference type="EMBL" id="JAKJPQ010000004">
    <property type="protein sequence ID" value="MCI2261134.1"/>
    <property type="molecule type" value="Genomic_DNA"/>
</dbReference>
<dbReference type="InterPro" id="IPR001509">
    <property type="entry name" value="Epimerase_deHydtase"/>
</dbReference>
<reference evidence="2" key="2">
    <citation type="submission" date="2022-01" db="EMBL/GenBank/DDBJ databases">
        <authorList>
            <person name="Rana R."/>
            <person name="Patil P.B."/>
        </authorList>
    </citation>
    <scope>NUCLEOTIDE SEQUENCE</scope>
    <source>
        <strain evidence="2">PPL560</strain>
    </source>
</reference>
<dbReference type="EMBL" id="CP131914">
    <property type="protein sequence ID" value="XCI80839.1"/>
    <property type="molecule type" value="Genomic_DNA"/>
</dbReference>
<reference evidence="2 4" key="1">
    <citation type="journal article" date="2022" name="Curr. Microbiol.">
        <title>Xanthomonas indica sp. nov., a Novel Member of Non-Pathogenic Xanthomonas Community from Healthy Rice Seeds.</title>
        <authorList>
            <person name="Rana R."/>
            <person name="Madhavan V.N."/>
            <person name="Saroha T."/>
            <person name="Bansal K."/>
            <person name="Kaur A."/>
            <person name="Sonti R.V."/>
            <person name="Patel H.K."/>
            <person name="Patil P.B."/>
        </authorList>
    </citation>
    <scope>NUCLEOTIDE SEQUENCE [LARGE SCALE GENOMIC DNA]</scope>
    <source>
        <strain evidence="2 4">PPL560</strain>
    </source>
</reference>
<gene>
    <name evidence="2" type="ORF">L3V74_06235</name>
    <name evidence="3" type="ORF">Q7W82_01350</name>
</gene>
<dbReference type="PANTHER" id="PTHR48079">
    <property type="entry name" value="PROTEIN YEEZ"/>
    <property type="match status" value="1"/>
</dbReference>
<evidence type="ECO:0000313" key="2">
    <source>
        <dbReference type="EMBL" id="MCI2261134.1"/>
    </source>
</evidence>
<dbReference type="GO" id="GO:0004029">
    <property type="term" value="F:aldehyde dehydrogenase (NAD+) activity"/>
    <property type="evidence" value="ECO:0007669"/>
    <property type="project" value="TreeGrafter"/>
</dbReference>
<sequence>MSPSSTALVLGASGGIGGELARQLRDAGWQVRALQRGLAHASEERDGIHWCRGDAQQRADVLQAAQGCAVIVHAVNPPGYRRWSELVLPMIDNTVAAAIAERATVVLPGTVYNYGPDAYPAPDEDAPQVPITRKGAIRVELERRLQAATAHGARVIVVRAGDFFGPRVGNSWFAQGLVRPGRPVTTVTLPGDPGVGHQWAYVPDVARTMRALLQRRERLPAFARLHMDGHWDADGTQMAAAIARVAQRHGLAPPRTRRFPWPLLTLAVPFWPLARELHEMRPLWRQPLRMRNTRLLELLGEEPHTPLDVAVEATLRGLSCLPVASPSATPTCA</sequence>
<dbReference type="RefSeq" id="WP_242159203.1">
    <property type="nucleotide sequence ID" value="NZ_CP131914.1"/>
</dbReference>
<proteinExistence type="predicted"/>
<dbReference type="PANTHER" id="PTHR48079:SF6">
    <property type="entry name" value="NAD(P)-BINDING DOMAIN-CONTAINING PROTEIN-RELATED"/>
    <property type="match status" value="1"/>
</dbReference>
<dbReference type="Gene3D" id="3.40.50.720">
    <property type="entry name" value="NAD(P)-binding Rossmann-like Domain"/>
    <property type="match status" value="1"/>
</dbReference>
<dbReference type="Pfam" id="PF01370">
    <property type="entry name" value="Epimerase"/>
    <property type="match status" value="1"/>
</dbReference>
<dbReference type="GO" id="GO:0005737">
    <property type="term" value="C:cytoplasm"/>
    <property type="evidence" value="ECO:0007669"/>
    <property type="project" value="TreeGrafter"/>
</dbReference>
<evidence type="ECO:0000259" key="1">
    <source>
        <dbReference type="Pfam" id="PF01370"/>
    </source>
</evidence>
<reference evidence="3" key="3">
    <citation type="submission" date="2023-08" db="EMBL/GenBank/DDBJ databases">
        <title>Complete genome sequence of Xanthomonas indica.</title>
        <authorList>
            <person name="Patil P.B."/>
            <person name="Rana R."/>
        </authorList>
    </citation>
    <scope>NUCLEOTIDE SEQUENCE</scope>
    <source>
        <strain evidence="3">PPL560</strain>
    </source>
</reference>
<dbReference type="Proteomes" id="UP001430647">
    <property type="component" value="Unassembled WGS sequence"/>
</dbReference>
<evidence type="ECO:0000313" key="3">
    <source>
        <dbReference type="EMBL" id="XCI80839.1"/>
    </source>
</evidence>
<organism evidence="3">
    <name type="scientific">Xanthomonas indica</name>
    <dbReference type="NCBI Taxonomy" id="2912242"/>
    <lineage>
        <taxon>Bacteria</taxon>
        <taxon>Pseudomonadati</taxon>
        <taxon>Pseudomonadota</taxon>
        <taxon>Gammaproteobacteria</taxon>
        <taxon>Lysobacterales</taxon>
        <taxon>Lysobacteraceae</taxon>
        <taxon>Xanthomonas</taxon>
    </lineage>
</organism>
<accession>A0AAU8I5P0</accession>
<keyword evidence="4" id="KW-1185">Reference proteome</keyword>
<dbReference type="InterPro" id="IPR051783">
    <property type="entry name" value="NAD(P)-dependent_oxidoreduct"/>
</dbReference>
<dbReference type="KEGG" id="xin:Q7W82_01350"/>
<evidence type="ECO:0000313" key="4">
    <source>
        <dbReference type="Proteomes" id="UP001430647"/>
    </source>
</evidence>
<feature type="domain" description="NAD-dependent epimerase/dehydratase" evidence="1">
    <location>
        <begin position="7"/>
        <end position="218"/>
    </location>
</feature>
<dbReference type="SUPFAM" id="SSF51735">
    <property type="entry name" value="NAD(P)-binding Rossmann-fold domains"/>
    <property type="match status" value="1"/>
</dbReference>
<dbReference type="InterPro" id="IPR036291">
    <property type="entry name" value="NAD(P)-bd_dom_sf"/>
</dbReference>
<dbReference type="AlphaFoldDB" id="A0AAU8I5P0"/>
<name>A0AAU8I5P0_9XANT</name>
<protein>
    <submittedName>
        <fullName evidence="3">NAD-dependent epimerase/dehydratase family protein</fullName>
    </submittedName>
</protein>